<feature type="binding site" evidence="2">
    <location>
        <position position="68"/>
    </location>
    <ligand>
        <name>substrate</name>
    </ligand>
</feature>
<evidence type="ECO:0000256" key="1">
    <source>
        <dbReference type="PIRSR" id="PIRSR620019-1"/>
    </source>
</evidence>
<dbReference type="AlphaFoldDB" id="A0A7L5AM50"/>
<dbReference type="NCBIfam" id="TIGR03570">
    <property type="entry name" value="NeuD_NnaD"/>
    <property type="match status" value="1"/>
</dbReference>
<dbReference type="Gene3D" id="3.40.50.20">
    <property type="match status" value="1"/>
</dbReference>
<reference evidence="4 5" key="1">
    <citation type="submission" date="2016-09" db="EMBL/GenBank/DDBJ databases">
        <title>Complete genome sequence of microbes from the polar regions.</title>
        <authorList>
            <person name="Liao L."/>
            <person name="Chen B."/>
        </authorList>
    </citation>
    <scope>NUCLEOTIDE SEQUENCE [LARGE SCALE GENOMIC DNA]</scope>
    <source>
        <strain evidence="4 5">ZS314</strain>
    </source>
</reference>
<organism evidence="4 5">
    <name type="scientific">Marisediminicola antarctica</name>
    <dbReference type="NCBI Taxonomy" id="674079"/>
    <lineage>
        <taxon>Bacteria</taxon>
        <taxon>Bacillati</taxon>
        <taxon>Actinomycetota</taxon>
        <taxon>Actinomycetes</taxon>
        <taxon>Micrococcales</taxon>
        <taxon>Microbacteriaceae</taxon>
        <taxon>Marisediminicola</taxon>
    </lineage>
</organism>
<name>A0A7L5AM50_9MICO</name>
<dbReference type="InterPro" id="IPR001451">
    <property type="entry name" value="Hexapep"/>
</dbReference>
<dbReference type="Pfam" id="PF17836">
    <property type="entry name" value="PglD_N"/>
    <property type="match status" value="1"/>
</dbReference>
<dbReference type="Pfam" id="PF14602">
    <property type="entry name" value="Hexapep_2"/>
    <property type="match status" value="1"/>
</dbReference>
<dbReference type="Proteomes" id="UP000464507">
    <property type="component" value="Chromosome"/>
</dbReference>
<dbReference type="PANTHER" id="PTHR43300">
    <property type="entry name" value="ACETYLTRANSFERASE"/>
    <property type="match status" value="1"/>
</dbReference>
<dbReference type="SUPFAM" id="SSF51161">
    <property type="entry name" value="Trimeric LpxA-like enzymes"/>
    <property type="match status" value="1"/>
</dbReference>
<dbReference type="CDD" id="cd03360">
    <property type="entry name" value="LbH_AT_putative"/>
    <property type="match status" value="1"/>
</dbReference>
<keyword evidence="5" id="KW-1185">Reference proteome</keyword>
<evidence type="ECO:0000256" key="2">
    <source>
        <dbReference type="PIRSR" id="PIRSR620019-2"/>
    </source>
</evidence>
<feature type="domain" description="PglD N-terminal" evidence="3">
    <location>
        <begin position="4"/>
        <end position="79"/>
    </location>
</feature>
<dbReference type="PANTHER" id="PTHR43300:SF7">
    <property type="entry name" value="UDP-N-ACETYLBACILLOSAMINE N-ACETYLTRANSFERASE"/>
    <property type="match status" value="1"/>
</dbReference>
<dbReference type="OrthoDB" id="3697257at2"/>
<dbReference type="InterPro" id="IPR011004">
    <property type="entry name" value="Trimer_LpxA-like_sf"/>
</dbReference>
<feature type="active site" description="Proton acceptor" evidence="1">
    <location>
        <position position="138"/>
    </location>
</feature>
<accession>A0A7L5AM50</accession>
<evidence type="ECO:0000259" key="3">
    <source>
        <dbReference type="Pfam" id="PF17836"/>
    </source>
</evidence>
<protein>
    <submittedName>
        <fullName evidence="4">Acetyltransferase</fullName>
    </submittedName>
</protein>
<feature type="site" description="Increases basicity of active site His" evidence="1">
    <location>
        <position position="139"/>
    </location>
</feature>
<evidence type="ECO:0000313" key="4">
    <source>
        <dbReference type="EMBL" id="QHO71162.1"/>
    </source>
</evidence>
<dbReference type="EMBL" id="CP017146">
    <property type="protein sequence ID" value="QHO71162.1"/>
    <property type="molecule type" value="Genomic_DNA"/>
</dbReference>
<dbReference type="KEGG" id="mant:BHD05_11755"/>
<dbReference type="InterPro" id="IPR041561">
    <property type="entry name" value="PglD_N"/>
</dbReference>
<proteinExistence type="predicted"/>
<evidence type="ECO:0000313" key="5">
    <source>
        <dbReference type="Proteomes" id="UP000464507"/>
    </source>
</evidence>
<gene>
    <name evidence="4" type="ORF">BHD05_11755</name>
</gene>
<keyword evidence="4" id="KW-0808">Transferase</keyword>
<sequence length="216" mass="22467">MADVILVAASGLAREVLAVIRSVGHDRVIGFLDDDESKWGKMLSDLPILGGIGAAEGFSGAQLLLCTGKGAHRESIARRLGALGYRDDDYATVVHESVEVPPTCSVGRGSILLAGVVLTTEVTVARHVVAMPHVTLTHDNVIGSFVTLCAGTTLGGGVTVGERAYLGMSSSVREGVHIGADAMLGMGAVLTRDMPSAETWYGVPARPDFATSEIPR</sequence>
<dbReference type="GO" id="GO:0016740">
    <property type="term" value="F:transferase activity"/>
    <property type="evidence" value="ECO:0007669"/>
    <property type="project" value="UniProtKB-KW"/>
</dbReference>
<dbReference type="Gene3D" id="2.160.10.10">
    <property type="entry name" value="Hexapeptide repeat proteins"/>
    <property type="match status" value="1"/>
</dbReference>
<dbReference type="RefSeq" id="WP_161886607.1">
    <property type="nucleotide sequence ID" value="NZ_CP017146.1"/>
</dbReference>
<dbReference type="InterPro" id="IPR050179">
    <property type="entry name" value="Trans_hexapeptide_repeat"/>
</dbReference>
<dbReference type="InterPro" id="IPR020019">
    <property type="entry name" value="AcTrfase_PglD-like"/>
</dbReference>